<keyword evidence="3 6" id="KW-0032">Aminotransferase</keyword>
<evidence type="ECO:0000313" key="7">
    <source>
        <dbReference type="Proteomes" id="UP001163823"/>
    </source>
</evidence>
<dbReference type="Proteomes" id="UP001163823">
    <property type="component" value="Chromosome 5"/>
</dbReference>
<dbReference type="PANTHER" id="PTHR42825">
    <property type="entry name" value="AMINO ACID AMINOTRANSFERASE"/>
    <property type="match status" value="1"/>
</dbReference>
<accession>A0AAD7PVG5</accession>
<evidence type="ECO:0000256" key="4">
    <source>
        <dbReference type="ARBA" id="ARBA00022679"/>
    </source>
</evidence>
<dbReference type="InterPro" id="IPR043131">
    <property type="entry name" value="BCAT-like_N"/>
</dbReference>
<organism evidence="6 7">
    <name type="scientific">Quillaja saponaria</name>
    <name type="common">Soap bark tree</name>
    <dbReference type="NCBI Taxonomy" id="32244"/>
    <lineage>
        <taxon>Eukaryota</taxon>
        <taxon>Viridiplantae</taxon>
        <taxon>Streptophyta</taxon>
        <taxon>Embryophyta</taxon>
        <taxon>Tracheophyta</taxon>
        <taxon>Spermatophyta</taxon>
        <taxon>Magnoliopsida</taxon>
        <taxon>eudicotyledons</taxon>
        <taxon>Gunneridae</taxon>
        <taxon>Pentapetalae</taxon>
        <taxon>rosids</taxon>
        <taxon>fabids</taxon>
        <taxon>Fabales</taxon>
        <taxon>Quillajaceae</taxon>
        <taxon>Quillaja</taxon>
    </lineage>
</organism>
<name>A0AAD7PVG5_QUISA</name>
<evidence type="ECO:0000313" key="6">
    <source>
        <dbReference type="EMBL" id="KAJ7969343.1"/>
    </source>
</evidence>
<comment type="caution">
    <text evidence="6">The sequence shown here is derived from an EMBL/GenBank/DDBJ whole genome shotgun (WGS) entry which is preliminary data.</text>
</comment>
<dbReference type="EMBL" id="JARAOO010000005">
    <property type="protein sequence ID" value="KAJ7969343.1"/>
    <property type="molecule type" value="Genomic_DNA"/>
</dbReference>
<dbReference type="GO" id="GO:0004084">
    <property type="term" value="F:branched-chain-amino-acid transaminase activity"/>
    <property type="evidence" value="ECO:0007669"/>
    <property type="project" value="InterPro"/>
</dbReference>
<evidence type="ECO:0000256" key="1">
    <source>
        <dbReference type="ARBA" id="ARBA00001933"/>
    </source>
</evidence>
<dbReference type="KEGG" id="qsa:O6P43_013319"/>
<keyword evidence="4" id="KW-0808">Transferase</keyword>
<keyword evidence="7" id="KW-1185">Reference proteome</keyword>
<evidence type="ECO:0000256" key="3">
    <source>
        <dbReference type="ARBA" id="ARBA00022576"/>
    </source>
</evidence>
<protein>
    <submittedName>
        <fullName evidence="6">Branched-chain-amino-acid aminotransferase</fullName>
    </submittedName>
</protein>
<evidence type="ECO:0000256" key="5">
    <source>
        <dbReference type="ARBA" id="ARBA00022898"/>
    </source>
</evidence>
<proteinExistence type="inferred from homology"/>
<reference evidence="6" key="1">
    <citation type="journal article" date="2023" name="Science">
        <title>Elucidation of the pathway for biosynthesis of saponin adjuvants from the soapbark tree.</title>
        <authorList>
            <person name="Reed J."/>
            <person name="Orme A."/>
            <person name="El-Demerdash A."/>
            <person name="Owen C."/>
            <person name="Martin L.B.B."/>
            <person name="Misra R.C."/>
            <person name="Kikuchi S."/>
            <person name="Rejzek M."/>
            <person name="Martin A.C."/>
            <person name="Harkess A."/>
            <person name="Leebens-Mack J."/>
            <person name="Louveau T."/>
            <person name="Stephenson M.J."/>
            <person name="Osbourn A."/>
        </authorList>
    </citation>
    <scope>NUCLEOTIDE SEQUENCE</scope>
    <source>
        <strain evidence="6">S10</strain>
    </source>
</reference>
<comment type="cofactor">
    <cofactor evidence="1">
        <name>pyridoxal 5'-phosphate</name>
        <dbReference type="ChEBI" id="CHEBI:597326"/>
    </cofactor>
</comment>
<dbReference type="Gene3D" id="3.30.470.10">
    <property type="match status" value="1"/>
</dbReference>
<dbReference type="InterPro" id="IPR005786">
    <property type="entry name" value="B_amino_transII"/>
</dbReference>
<comment type="similarity">
    <text evidence="2">Belongs to the class-IV pyridoxal-phosphate-dependent aminotransferase family.</text>
</comment>
<dbReference type="SUPFAM" id="SSF56752">
    <property type="entry name" value="D-aminoacid aminotransferase-like PLP-dependent enzymes"/>
    <property type="match status" value="1"/>
</dbReference>
<dbReference type="Gene3D" id="3.20.10.10">
    <property type="entry name" value="D-amino Acid Aminotransferase, subunit A, domain 2"/>
    <property type="match status" value="1"/>
</dbReference>
<dbReference type="AlphaFoldDB" id="A0AAD7PVG5"/>
<dbReference type="InterPro" id="IPR036038">
    <property type="entry name" value="Aminotransferase-like"/>
</dbReference>
<keyword evidence="5" id="KW-0663">Pyridoxal phosphate</keyword>
<dbReference type="PANTHER" id="PTHR42825:SF28">
    <property type="entry name" value="BRANCHED-CHAIN-AMINO-ACID AMINOTRANSFERASE 7-RELATED"/>
    <property type="match status" value="1"/>
</dbReference>
<sequence length="158" mass="16678">MPNLAGLVHFPTMVSVSGVMTELRKGESVKGALINTFDKAHDYGVAVAKEHAMVAFGATVPLLMGTGPVLGVGPSSEYTCLIYISPVSSYHKGALNLVVEDKLYRAIPGGTGGVKAVTKYSPLGYLEVIESRDDEIPEKGDFVAALLSHFSLDCFDGS</sequence>
<dbReference type="InterPro" id="IPR043132">
    <property type="entry name" value="BCAT-like_C"/>
</dbReference>
<evidence type="ECO:0000256" key="2">
    <source>
        <dbReference type="ARBA" id="ARBA00009320"/>
    </source>
</evidence>
<dbReference type="GO" id="GO:0009081">
    <property type="term" value="P:branched-chain amino acid metabolic process"/>
    <property type="evidence" value="ECO:0007669"/>
    <property type="project" value="InterPro"/>
</dbReference>
<gene>
    <name evidence="6" type="ORF">O6P43_013319</name>
</gene>